<evidence type="ECO:0000256" key="1">
    <source>
        <dbReference type="ARBA" id="ARBA00007689"/>
    </source>
</evidence>
<comment type="similarity">
    <text evidence="1">Belongs to the YciI family.</text>
</comment>
<evidence type="ECO:0000259" key="2">
    <source>
        <dbReference type="Pfam" id="PF03795"/>
    </source>
</evidence>
<protein>
    <recommendedName>
        <fullName evidence="2">YCII-related domain-containing protein</fullName>
    </recommendedName>
</protein>
<dbReference type="Pfam" id="PF03795">
    <property type="entry name" value="YCII"/>
    <property type="match status" value="1"/>
</dbReference>
<dbReference type="AlphaFoldDB" id="A0A1S1U0F5"/>
<name>A0A1S1U0F5_9BURK</name>
<dbReference type="PANTHER" id="PTHR35174:SF3">
    <property type="entry name" value="BLL7171 PROTEIN"/>
    <property type="match status" value="1"/>
</dbReference>
<accession>A0A1S1U0F5</accession>
<evidence type="ECO:0000313" key="4">
    <source>
        <dbReference type="Proteomes" id="UP000179840"/>
    </source>
</evidence>
<proteinExistence type="inferred from homology"/>
<comment type="caution">
    <text evidence="3">The sequence shown here is derived from an EMBL/GenBank/DDBJ whole genome shotgun (WGS) entry which is preliminary data.</text>
</comment>
<evidence type="ECO:0000313" key="3">
    <source>
        <dbReference type="EMBL" id="OHV93975.1"/>
    </source>
</evidence>
<organism evidence="3 4">
    <name type="scientific">Janthinobacterium lividum</name>
    <dbReference type="NCBI Taxonomy" id="29581"/>
    <lineage>
        <taxon>Bacteria</taxon>
        <taxon>Pseudomonadati</taxon>
        <taxon>Pseudomonadota</taxon>
        <taxon>Betaproteobacteria</taxon>
        <taxon>Burkholderiales</taxon>
        <taxon>Oxalobacteraceae</taxon>
        <taxon>Janthinobacterium</taxon>
    </lineage>
</organism>
<dbReference type="Gene3D" id="3.30.70.1060">
    <property type="entry name" value="Dimeric alpha+beta barrel"/>
    <property type="match status" value="1"/>
</dbReference>
<dbReference type="InterPro" id="IPR005545">
    <property type="entry name" value="YCII"/>
</dbReference>
<sequence>MEYLLLIYADESRYETMPEGQMASLMADFASYTQALEAAGVLRGGAELAPVGSATSVRVRNGKPVITDGPFAETKEQLGGYYLLDCAHLDEALAWAGRCPAASLGTIEVRPITA</sequence>
<feature type="domain" description="YCII-related" evidence="2">
    <location>
        <begin position="1"/>
        <end position="113"/>
    </location>
</feature>
<dbReference type="EMBL" id="LFKP01000014">
    <property type="protein sequence ID" value="OHV93975.1"/>
    <property type="molecule type" value="Genomic_DNA"/>
</dbReference>
<dbReference type="PANTHER" id="PTHR35174">
    <property type="entry name" value="BLL7171 PROTEIN-RELATED"/>
    <property type="match status" value="1"/>
</dbReference>
<dbReference type="InterPro" id="IPR011008">
    <property type="entry name" value="Dimeric_a/b-barrel"/>
</dbReference>
<dbReference type="RefSeq" id="WP_071079712.1">
    <property type="nucleotide sequence ID" value="NZ_LFKP01000014.1"/>
</dbReference>
<dbReference type="Proteomes" id="UP000179840">
    <property type="component" value="Unassembled WGS sequence"/>
</dbReference>
<gene>
    <name evidence="3" type="ORF">AKG95_25605</name>
</gene>
<reference evidence="3 4" key="1">
    <citation type="submission" date="2015-06" db="EMBL/GenBank/DDBJ databases">
        <title>Draft genome sequencing of a biphenyl-degrading bacterium, Janthinobacterium lividum MEG1.</title>
        <authorList>
            <person name="Shimodaira J."/>
            <person name="Hatta T."/>
        </authorList>
    </citation>
    <scope>NUCLEOTIDE SEQUENCE [LARGE SCALE GENOMIC DNA]</scope>
    <source>
        <strain evidence="3 4">MEG1</strain>
    </source>
</reference>
<dbReference type="SUPFAM" id="SSF54909">
    <property type="entry name" value="Dimeric alpha+beta barrel"/>
    <property type="match status" value="1"/>
</dbReference>